<gene>
    <name evidence="2" type="ORF">R53529_LOCUS1132</name>
    <name evidence="3" type="ORF">R53530_LOCUS1302</name>
</gene>
<dbReference type="PANTHER" id="PTHR43610:SF1">
    <property type="entry name" value="N-ACETYLTRANSFERASE DOMAIN-CONTAINING PROTEIN"/>
    <property type="match status" value="1"/>
</dbReference>
<proteinExistence type="predicted"/>
<dbReference type="RefSeq" id="WP_271789571.1">
    <property type="nucleotide sequence ID" value="NZ_CAMXCM010000002.1"/>
</dbReference>
<dbReference type="Proteomes" id="UP001154259">
    <property type="component" value="Unassembled WGS sequence"/>
</dbReference>
<dbReference type="AlphaFoldDB" id="A0A9W4TRD4"/>
<dbReference type="Gene3D" id="3.40.630.30">
    <property type="match status" value="1"/>
</dbReference>
<evidence type="ECO:0000259" key="1">
    <source>
        <dbReference type="Pfam" id="PF13302"/>
    </source>
</evidence>
<dbReference type="SUPFAM" id="SSF55729">
    <property type="entry name" value="Acyl-CoA N-acyltransferases (Nat)"/>
    <property type="match status" value="1"/>
</dbReference>
<evidence type="ECO:0000313" key="3">
    <source>
        <dbReference type="EMBL" id="CAI3942173.1"/>
    </source>
</evidence>
<dbReference type="PANTHER" id="PTHR43610">
    <property type="entry name" value="BLL6696 PROTEIN"/>
    <property type="match status" value="1"/>
</dbReference>
<dbReference type="Proteomes" id="UP001154255">
    <property type="component" value="Unassembled WGS sequence"/>
</dbReference>
<evidence type="ECO:0000313" key="5">
    <source>
        <dbReference type="Proteomes" id="UP001154259"/>
    </source>
</evidence>
<feature type="domain" description="N-acetyltransferase" evidence="1">
    <location>
        <begin position="18"/>
        <end position="157"/>
    </location>
</feature>
<dbReference type="InterPro" id="IPR016181">
    <property type="entry name" value="Acyl_CoA_acyltransferase"/>
</dbReference>
<dbReference type="InterPro" id="IPR000182">
    <property type="entry name" value="GNAT_dom"/>
</dbReference>
<dbReference type="GO" id="GO:0016747">
    <property type="term" value="F:acyltransferase activity, transferring groups other than amino-acyl groups"/>
    <property type="evidence" value="ECO:0007669"/>
    <property type="project" value="InterPro"/>
</dbReference>
<accession>A0A9W4TRD4</accession>
<sequence>MNQQFFPNSSVRLEKDNIHLEPLSLAHREGLQQACKDGELWKLRVTSTPHYSEVNSYIHTALQAREIGKRFAFAVIDDQNNRVIGTTSYHDILPAVQRLEIGYTWYAKSVQRTSVNTICKLLLLEYAFETLQARTVGWRTDIFNLKSQRAIERLGAKKDGVVRGDALRKDGTIRDTVMYSVVAGEWLNIKAHLIGLLDSQY</sequence>
<dbReference type="EMBL" id="CAMXCM010000002">
    <property type="protein sequence ID" value="CAI3942173.1"/>
    <property type="molecule type" value="Genomic_DNA"/>
</dbReference>
<name>A0A9W4TRD4_9PROT</name>
<keyword evidence="5" id="KW-1185">Reference proteome</keyword>
<evidence type="ECO:0000313" key="2">
    <source>
        <dbReference type="EMBL" id="CAI3941341.1"/>
    </source>
</evidence>
<reference evidence="3" key="1">
    <citation type="submission" date="2022-10" db="EMBL/GenBank/DDBJ databases">
        <authorList>
            <person name="Botero Cardona J."/>
        </authorList>
    </citation>
    <scope>NUCLEOTIDE SEQUENCE</scope>
    <source>
        <strain evidence="3">LMG 31819</strain>
        <strain evidence="2">R-53529</strain>
    </source>
</reference>
<protein>
    <submittedName>
        <fullName evidence="2 3">RimJ/RimL family (RimL)</fullName>
    </submittedName>
</protein>
<comment type="caution">
    <text evidence="3">The sequence shown here is derived from an EMBL/GenBank/DDBJ whole genome shotgun (WGS) entry which is preliminary data.</text>
</comment>
<dbReference type="EMBL" id="CAMXCS010000002">
    <property type="protein sequence ID" value="CAI3941341.1"/>
    <property type="molecule type" value="Genomic_DNA"/>
</dbReference>
<evidence type="ECO:0000313" key="4">
    <source>
        <dbReference type="Proteomes" id="UP001154255"/>
    </source>
</evidence>
<organism evidence="3 4">
    <name type="scientific">Commensalibacter communis</name>
    <dbReference type="NCBI Taxonomy" id="2972786"/>
    <lineage>
        <taxon>Bacteria</taxon>
        <taxon>Pseudomonadati</taxon>
        <taxon>Pseudomonadota</taxon>
        <taxon>Alphaproteobacteria</taxon>
        <taxon>Acetobacterales</taxon>
        <taxon>Acetobacteraceae</taxon>
    </lineage>
</organism>
<dbReference type="Pfam" id="PF13302">
    <property type="entry name" value="Acetyltransf_3"/>
    <property type="match status" value="1"/>
</dbReference>